<dbReference type="RefSeq" id="WP_154282535.1">
    <property type="nucleotide sequence ID" value="NZ_JBHUJQ010000001.1"/>
</dbReference>
<dbReference type="CDD" id="cd07814">
    <property type="entry name" value="SRPBCC_CalC_Aha1-like"/>
    <property type="match status" value="1"/>
</dbReference>
<comment type="similarity">
    <text evidence="1">Belongs to the AHA1 family.</text>
</comment>
<protein>
    <submittedName>
        <fullName evidence="3">SRPBCC domain-containing protein</fullName>
    </submittedName>
</protein>
<keyword evidence="4" id="KW-1185">Reference proteome</keyword>
<name>A0A7K0G2T5_9SPHI</name>
<proteinExistence type="inferred from homology"/>
<dbReference type="Gene3D" id="3.30.530.20">
    <property type="match status" value="1"/>
</dbReference>
<dbReference type="AlphaFoldDB" id="A0A7K0G2T5"/>
<evidence type="ECO:0000313" key="4">
    <source>
        <dbReference type="Proteomes" id="UP000487757"/>
    </source>
</evidence>
<sequence>METNLLFESTVNKPEKTVYITREFDAELPLVWDAFTKAELLDQWVAPKPWSSKTKYLNFEVGGRRFYATVSPEGLERWSIQEYTSITPKTNFKMYNSFADADENPELPGSSWDYNFSEQNGITKVNITIVNESLARLEKMIEMGFEPGFKMSIDNLDKLLASLSQK</sequence>
<evidence type="ECO:0000313" key="3">
    <source>
        <dbReference type="EMBL" id="MRX78125.1"/>
    </source>
</evidence>
<comment type="caution">
    <text evidence="3">The sequence shown here is derived from an EMBL/GenBank/DDBJ whole genome shotgun (WGS) entry which is preliminary data.</text>
</comment>
<dbReference type="InterPro" id="IPR023393">
    <property type="entry name" value="START-like_dom_sf"/>
</dbReference>
<dbReference type="Pfam" id="PF08327">
    <property type="entry name" value="AHSA1"/>
    <property type="match status" value="1"/>
</dbReference>
<feature type="domain" description="Activator of Hsp90 ATPase homologue 1/2-like C-terminal" evidence="2">
    <location>
        <begin position="28"/>
        <end position="160"/>
    </location>
</feature>
<dbReference type="SUPFAM" id="SSF55961">
    <property type="entry name" value="Bet v1-like"/>
    <property type="match status" value="1"/>
</dbReference>
<dbReference type="EMBL" id="WKKH01000040">
    <property type="protein sequence ID" value="MRX78125.1"/>
    <property type="molecule type" value="Genomic_DNA"/>
</dbReference>
<dbReference type="OrthoDB" id="9795306at2"/>
<gene>
    <name evidence="3" type="ORF">GJU39_18765</name>
</gene>
<evidence type="ECO:0000259" key="2">
    <source>
        <dbReference type="Pfam" id="PF08327"/>
    </source>
</evidence>
<accession>A0A7K0G2T5</accession>
<reference evidence="3 4" key="1">
    <citation type="submission" date="2019-11" db="EMBL/GenBank/DDBJ databases">
        <title>Pedobacter petrophilus genome.</title>
        <authorList>
            <person name="Feldbauer M.J."/>
            <person name="Newman J.D."/>
        </authorList>
    </citation>
    <scope>NUCLEOTIDE SEQUENCE [LARGE SCALE GENOMIC DNA]</scope>
    <source>
        <strain evidence="3 4">LMG 29686</strain>
    </source>
</reference>
<dbReference type="InterPro" id="IPR013538">
    <property type="entry name" value="ASHA1/2-like_C"/>
</dbReference>
<evidence type="ECO:0000256" key="1">
    <source>
        <dbReference type="ARBA" id="ARBA00006817"/>
    </source>
</evidence>
<organism evidence="3 4">
    <name type="scientific">Pedobacter petrophilus</name>
    <dbReference type="NCBI Taxonomy" id="1908241"/>
    <lineage>
        <taxon>Bacteria</taxon>
        <taxon>Pseudomonadati</taxon>
        <taxon>Bacteroidota</taxon>
        <taxon>Sphingobacteriia</taxon>
        <taxon>Sphingobacteriales</taxon>
        <taxon>Sphingobacteriaceae</taxon>
        <taxon>Pedobacter</taxon>
    </lineage>
</organism>
<dbReference type="Proteomes" id="UP000487757">
    <property type="component" value="Unassembled WGS sequence"/>
</dbReference>